<evidence type="ECO:0000313" key="1">
    <source>
        <dbReference type="EMBL" id="KAJ8685903.1"/>
    </source>
</evidence>
<dbReference type="Proteomes" id="UP001239111">
    <property type="component" value="Chromosome 1"/>
</dbReference>
<accession>A0ACC2PSD3</accession>
<dbReference type="EMBL" id="CM056741">
    <property type="protein sequence ID" value="KAJ8685903.1"/>
    <property type="molecule type" value="Genomic_DNA"/>
</dbReference>
<gene>
    <name evidence="1" type="ORF">QAD02_021696</name>
</gene>
<proteinExistence type="predicted"/>
<evidence type="ECO:0000313" key="2">
    <source>
        <dbReference type="Proteomes" id="UP001239111"/>
    </source>
</evidence>
<comment type="caution">
    <text evidence="1">The sequence shown here is derived from an EMBL/GenBank/DDBJ whole genome shotgun (WGS) entry which is preliminary data.</text>
</comment>
<name>A0ACC2PSD3_9HYME</name>
<reference evidence="1" key="1">
    <citation type="submission" date="2023-04" db="EMBL/GenBank/DDBJ databases">
        <title>A chromosome-level genome assembly of the parasitoid wasp Eretmocerus hayati.</title>
        <authorList>
            <person name="Zhong Y."/>
            <person name="Liu S."/>
            <person name="Liu Y."/>
        </authorList>
    </citation>
    <scope>NUCLEOTIDE SEQUENCE</scope>
    <source>
        <strain evidence="1">ZJU_SS_LIU_2023</strain>
    </source>
</reference>
<protein>
    <submittedName>
        <fullName evidence="1">Uncharacterized protein</fullName>
    </submittedName>
</protein>
<organism evidence="1 2">
    <name type="scientific">Eretmocerus hayati</name>
    <dbReference type="NCBI Taxonomy" id="131215"/>
    <lineage>
        <taxon>Eukaryota</taxon>
        <taxon>Metazoa</taxon>
        <taxon>Ecdysozoa</taxon>
        <taxon>Arthropoda</taxon>
        <taxon>Hexapoda</taxon>
        <taxon>Insecta</taxon>
        <taxon>Pterygota</taxon>
        <taxon>Neoptera</taxon>
        <taxon>Endopterygota</taxon>
        <taxon>Hymenoptera</taxon>
        <taxon>Apocrita</taxon>
        <taxon>Proctotrupomorpha</taxon>
        <taxon>Chalcidoidea</taxon>
        <taxon>Aphelinidae</taxon>
        <taxon>Aphelininae</taxon>
        <taxon>Eretmocerus</taxon>
    </lineage>
</organism>
<sequence length="176" mass="20531">MEKLTGAEADKVEKEFKTVIETPKFSTRAKKFDPGLDRLDDFWVGVIQNDKNSYEPLFTVLKTIFVCFHGNADVERGFSINEHCLFDSQKEKSLVALRHVDHVVYEIGGIENKELPSERREGLELHKPIKEKISVREDDQRSRNRQIQQLQAEREEVKAIYIAERQRFDEKIAALQ</sequence>
<keyword evidence="2" id="KW-1185">Reference proteome</keyword>